<dbReference type="PROSITE" id="PS00675">
    <property type="entry name" value="SIGMA54_INTERACT_1"/>
    <property type="match status" value="1"/>
</dbReference>
<dbReference type="InterPro" id="IPR027417">
    <property type="entry name" value="P-loop_NTPase"/>
</dbReference>
<proteinExistence type="predicted"/>
<protein>
    <submittedName>
        <fullName evidence="2">GTP-binding protein A</fullName>
    </submittedName>
</protein>
<dbReference type="OrthoDB" id="2386367at2759"/>
<gene>
    <name evidence="2" type="ORF">Fcan01_18082</name>
</gene>
<dbReference type="Gene3D" id="3.40.50.300">
    <property type="entry name" value="P-loop containing nucleotide triphosphate hydrolases"/>
    <property type="match status" value="1"/>
</dbReference>
<dbReference type="PANTHER" id="PTHR32046">
    <property type="entry name" value="G DOMAIN-CONTAINING PROTEIN"/>
    <property type="match status" value="1"/>
</dbReference>
<dbReference type="InterPro" id="IPR025662">
    <property type="entry name" value="Sigma_54_int_dom_ATP-bd_1"/>
</dbReference>
<dbReference type="SUPFAM" id="SSF52540">
    <property type="entry name" value="P-loop containing nucleoside triphosphate hydrolases"/>
    <property type="match status" value="1"/>
</dbReference>
<evidence type="ECO:0000256" key="1">
    <source>
        <dbReference type="SAM" id="Coils"/>
    </source>
</evidence>
<sequence length="564" mass="63338">MNILLLGETGAGKSTFINGLATYFTYPTLNDAIKNPFNPIIPIKFEVAGNTVEVGMDKNESGETGKSCTQQPRTYVMGWNGLAVRILDTPGIGDTRGVEQDQTNFTMILEHLQAIFKLQVFFRSIKQLLAHLHQDAINNIVFVVTHGAPAFDPAVSIATLKSMLHKDLPDVSIEINEKTVYCVDNDAVKYLAQKEAGVKFQKEKRAANAAAESWEETYEQINQLFSVLQMMTPHDTTKTYSLNQTREICLALGGPLADCTKRILETQADIWQMKDEAFKTLQDGMQLQAGQTTSTTIYRNVTDNENTWNACGSEKCSRTVNDRGMQILIPKYCASQKRSFVDVLIPSSIFKIGTIASAGLTNVLPGCPTCGCGMWHHFVTYEKVIEESIRIINPHVQQMVAQKASEAEIKNAVIKEVENNIQELEREVQIMREAQLTASQFLNQNSLVHTADAYLDRLEQLQDEERSKNSDQSPKFEKLKSLVQEYKKQKDTLTASRREADKKSISLEEVKSSLAELYAQPNYGRTIKKEVEDKMMSNVNALEEIFHSPSLKRYGLPDKRITSI</sequence>
<evidence type="ECO:0000313" key="2">
    <source>
        <dbReference type="EMBL" id="OXA46707.1"/>
    </source>
</evidence>
<evidence type="ECO:0000313" key="3">
    <source>
        <dbReference type="Proteomes" id="UP000198287"/>
    </source>
</evidence>
<keyword evidence="1" id="KW-0175">Coiled coil</keyword>
<comment type="caution">
    <text evidence="2">The sequence shown here is derived from an EMBL/GenBank/DDBJ whole genome shotgun (WGS) entry which is preliminary data.</text>
</comment>
<dbReference type="PANTHER" id="PTHR32046:SF11">
    <property type="entry name" value="IMMUNE-ASSOCIATED NUCLEOTIDE-BINDING PROTEIN 10-LIKE"/>
    <property type="match status" value="1"/>
</dbReference>
<organism evidence="2 3">
    <name type="scientific">Folsomia candida</name>
    <name type="common">Springtail</name>
    <dbReference type="NCBI Taxonomy" id="158441"/>
    <lineage>
        <taxon>Eukaryota</taxon>
        <taxon>Metazoa</taxon>
        <taxon>Ecdysozoa</taxon>
        <taxon>Arthropoda</taxon>
        <taxon>Hexapoda</taxon>
        <taxon>Collembola</taxon>
        <taxon>Entomobryomorpha</taxon>
        <taxon>Isotomoidea</taxon>
        <taxon>Isotomidae</taxon>
        <taxon>Proisotominae</taxon>
        <taxon>Folsomia</taxon>
    </lineage>
</organism>
<accession>A0A226DPW5</accession>
<dbReference type="AlphaFoldDB" id="A0A226DPW5"/>
<keyword evidence="3" id="KW-1185">Reference proteome</keyword>
<name>A0A226DPW5_FOLCA</name>
<dbReference type="EMBL" id="LNIX01000014">
    <property type="protein sequence ID" value="OXA46707.1"/>
    <property type="molecule type" value="Genomic_DNA"/>
</dbReference>
<reference evidence="2 3" key="1">
    <citation type="submission" date="2015-12" db="EMBL/GenBank/DDBJ databases">
        <title>The genome of Folsomia candida.</title>
        <authorList>
            <person name="Faddeeva A."/>
            <person name="Derks M.F."/>
            <person name="Anvar Y."/>
            <person name="Smit S."/>
            <person name="Van Straalen N."/>
            <person name="Roelofs D."/>
        </authorList>
    </citation>
    <scope>NUCLEOTIDE SEQUENCE [LARGE SCALE GENOMIC DNA]</scope>
    <source>
        <strain evidence="2 3">VU population</strain>
        <tissue evidence="2">Whole body</tissue>
    </source>
</reference>
<feature type="coiled-coil region" evidence="1">
    <location>
        <begin position="407"/>
        <end position="503"/>
    </location>
</feature>
<dbReference type="OMA" id="NRSSICK"/>
<dbReference type="Proteomes" id="UP000198287">
    <property type="component" value="Unassembled WGS sequence"/>
</dbReference>